<evidence type="ECO:0000313" key="6">
    <source>
        <dbReference type="EMBL" id="RHL76472.1"/>
    </source>
</evidence>
<evidence type="ECO:0000313" key="9">
    <source>
        <dbReference type="Proteomes" id="UP000283683"/>
    </source>
</evidence>
<reference evidence="4" key="6">
    <citation type="submission" date="2020-02" db="EMBL/GenBank/DDBJ databases">
        <authorList>
            <person name="Littmann E."/>
            <person name="Sorbara M."/>
        </authorList>
    </citation>
    <scope>NUCLEOTIDE SEQUENCE</scope>
    <source>
        <strain evidence="4">MSK.17.79</strain>
    </source>
</reference>
<dbReference type="EMBL" id="QSAZ01000003">
    <property type="protein sequence ID" value="RGW88422.1"/>
    <property type="molecule type" value="Genomic_DNA"/>
</dbReference>
<dbReference type="Proteomes" id="UP000479563">
    <property type="component" value="Unassembled WGS sequence"/>
</dbReference>
<dbReference type="Proteomes" id="UP001197847">
    <property type="component" value="Unassembled WGS sequence"/>
</dbReference>
<accession>A0A396FF15</accession>
<dbReference type="AlphaFoldDB" id="A0A396FF15"/>
<dbReference type="EMBL" id="JAAILW010000043">
    <property type="protein sequence ID" value="NSC28474.1"/>
    <property type="molecule type" value="Genomic_DNA"/>
</dbReference>
<protein>
    <submittedName>
        <fullName evidence="6">Uncharacterized protein</fullName>
    </submittedName>
</protein>
<dbReference type="EMBL" id="WKQP01000021">
    <property type="protein sequence ID" value="MSC60975.1"/>
    <property type="molecule type" value="Genomic_DNA"/>
</dbReference>
<evidence type="ECO:0000313" key="7">
    <source>
        <dbReference type="EMBL" id="TYL56385.1"/>
    </source>
</evidence>
<reference evidence="1" key="7">
    <citation type="submission" date="2021-10" db="EMBL/GenBank/DDBJ databases">
        <title>Collection of gut derived symbiotic bacterial strains cultured from healthy donors.</title>
        <authorList>
            <person name="Lin H."/>
            <person name="Littmann E."/>
            <person name="Claire K."/>
            <person name="Pamer E."/>
        </authorList>
    </citation>
    <scope>NUCLEOTIDE SEQUENCE</scope>
    <source>
        <strain evidence="1">MSK.22.92</strain>
    </source>
</reference>
<reference evidence="7 10" key="3">
    <citation type="submission" date="2019-08" db="EMBL/GenBank/DDBJ databases">
        <authorList>
            <person name="Duncan S."/>
            <person name="Walker A."/>
        </authorList>
    </citation>
    <scope>NUCLEOTIDE SEQUENCE [LARGE SCALE GENOMIC DNA]</scope>
    <source>
        <strain evidence="7 10">L2-21</strain>
    </source>
</reference>
<reference evidence="4" key="5">
    <citation type="journal article" date="2020" name="Cell Host Microbe">
        <title>Functional and Genomic Variation between Human-Derived Isolates of Lachnospiraceae Reveals Inter- and Intra-Species Diversity.</title>
        <authorList>
            <person name="Sorbara M.T."/>
            <person name="Littmann E.R."/>
            <person name="Fontana E."/>
            <person name="Moody T.U."/>
            <person name="Kohout C.E."/>
            <person name="Gjonbalaj M."/>
            <person name="Eaton V."/>
            <person name="Seok R."/>
            <person name="Leiner I.M."/>
            <person name="Pamer E.G."/>
        </authorList>
    </citation>
    <scope>NUCLEOTIDE SEQUENCE</scope>
    <source>
        <strain evidence="4">MSK.17.79</strain>
    </source>
</reference>
<dbReference type="EMBL" id="JAQLYE010000019">
    <property type="protein sequence ID" value="MDB8018518.1"/>
    <property type="molecule type" value="Genomic_DNA"/>
</dbReference>
<evidence type="ECO:0000313" key="2">
    <source>
        <dbReference type="EMBL" id="MDB8018518.1"/>
    </source>
</evidence>
<reference evidence="7 10" key="4">
    <citation type="submission" date="2019-09" db="EMBL/GenBank/DDBJ databases">
        <title>Strain-level analysis of Eubacterium rectale using genomes from metagenomes.</title>
        <authorList>
            <person name="Karcher N."/>
            <person name="Segata N."/>
        </authorList>
    </citation>
    <scope>NUCLEOTIDE SEQUENCE [LARGE SCALE GENOMIC DNA]</scope>
    <source>
        <strain evidence="7 10">L2-21</strain>
    </source>
</reference>
<dbReference type="RefSeq" id="WP_012741743.1">
    <property type="nucleotide sequence ID" value="NZ_CP092643.1"/>
</dbReference>
<evidence type="ECO:0000313" key="10">
    <source>
        <dbReference type="Proteomes" id="UP000324325"/>
    </source>
</evidence>
<dbReference type="Proteomes" id="UP000324325">
    <property type="component" value="Unassembled WGS sequence"/>
</dbReference>
<name>A0A396FF15_9FIRM</name>
<evidence type="ECO:0000313" key="8">
    <source>
        <dbReference type="Proteomes" id="UP000266698"/>
    </source>
</evidence>
<reference evidence="2" key="8">
    <citation type="submission" date="2023-01" db="EMBL/GenBank/DDBJ databases">
        <title>Human gut microbiome strain richness.</title>
        <authorList>
            <person name="Chen-Liaw A."/>
        </authorList>
    </citation>
    <scope>NUCLEOTIDE SEQUENCE</scope>
    <source>
        <strain evidence="2">1001283st1_D2_1001283B150209_150212</strain>
    </source>
</reference>
<evidence type="ECO:0000313" key="4">
    <source>
        <dbReference type="EMBL" id="NSC28474.1"/>
    </source>
</evidence>
<evidence type="ECO:0000313" key="5">
    <source>
        <dbReference type="EMBL" id="RGW88422.1"/>
    </source>
</evidence>
<dbReference type="EMBL" id="QRPB01000020">
    <property type="protein sequence ID" value="RHL76472.1"/>
    <property type="molecule type" value="Genomic_DNA"/>
</dbReference>
<dbReference type="Proteomes" id="UP001193670">
    <property type="component" value="Unassembled WGS sequence"/>
</dbReference>
<reference evidence="8 9" key="1">
    <citation type="submission" date="2018-08" db="EMBL/GenBank/DDBJ databases">
        <title>A genome reference for cultivated species of the human gut microbiota.</title>
        <authorList>
            <person name="Zou Y."/>
            <person name="Xue W."/>
            <person name="Luo G."/>
        </authorList>
    </citation>
    <scope>NUCLEOTIDE SEQUENCE [LARGE SCALE GENOMIC DNA]</scope>
    <source>
        <strain evidence="5 9">AF06-19</strain>
        <strain evidence="6 8">AF36-2BH</strain>
    </source>
</reference>
<evidence type="ECO:0000313" key="1">
    <source>
        <dbReference type="EMBL" id="MCC2746015.1"/>
    </source>
</evidence>
<sequence>MLGKEGVSTLAGYGASNLVYDKTNNQTLGMIAGILASTGSAKGLNMADAKLGWSNKGVKGNVVESVTGNIETRVVVRLMY</sequence>
<dbReference type="Proteomes" id="UP000283683">
    <property type="component" value="Unassembled WGS sequence"/>
</dbReference>
<evidence type="ECO:0000313" key="3">
    <source>
        <dbReference type="EMBL" id="MSC60975.1"/>
    </source>
</evidence>
<gene>
    <name evidence="6" type="ORF">DW001_13660</name>
    <name evidence="5" type="ORF">DWV45_03320</name>
    <name evidence="7" type="ORF">FYL37_12680</name>
    <name evidence="4" type="ORF">G4319_14300</name>
    <name evidence="3" type="ORF">GKE07_12360</name>
    <name evidence="1" type="ORF">LK487_03015</name>
    <name evidence="2" type="ORF">PNE45_10790</name>
</gene>
<evidence type="ECO:0000313" key="11">
    <source>
        <dbReference type="Proteomes" id="UP000479563"/>
    </source>
</evidence>
<reference evidence="3 11" key="2">
    <citation type="journal article" date="2019" name="Nat. Med.">
        <title>A library of human gut bacterial isolates paired with longitudinal multiomics data enables mechanistic microbiome research.</title>
        <authorList>
            <person name="Poyet M."/>
            <person name="Groussin M."/>
            <person name="Gibbons S.M."/>
            <person name="Avila-Pacheco J."/>
            <person name="Jiang X."/>
            <person name="Kearney S.M."/>
            <person name="Perrotta A.R."/>
            <person name="Berdy B."/>
            <person name="Zhao S."/>
            <person name="Lieberman T.D."/>
            <person name="Swanson P.K."/>
            <person name="Smith M."/>
            <person name="Roesemann S."/>
            <person name="Alexander J.E."/>
            <person name="Rich S.A."/>
            <person name="Livny J."/>
            <person name="Vlamakis H."/>
            <person name="Clish C."/>
            <person name="Bullock K."/>
            <person name="Deik A."/>
            <person name="Scott J."/>
            <person name="Pierce K.A."/>
            <person name="Xavier R.J."/>
            <person name="Alm E.J."/>
        </authorList>
    </citation>
    <scope>NUCLEOTIDE SEQUENCE [LARGE SCALE GENOMIC DNA]</scope>
    <source>
        <strain evidence="3 11">BIOML-A11</strain>
    </source>
</reference>
<organism evidence="6 8">
    <name type="scientific">Agathobacter rectalis</name>
    <dbReference type="NCBI Taxonomy" id="39491"/>
    <lineage>
        <taxon>Bacteria</taxon>
        <taxon>Bacillati</taxon>
        <taxon>Bacillota</taxon>
        <taxon>Clostridia</taxon>
        <taxon>Lachnospirales</taxon>
        <taxon>Lachnospiraceae</taxon>
        <taxon>Agathobacter</taxon>
    </lineage>
</organism>
<dbReference type="Proteomes" id="UP000266698">
    <property type="component" value="Unassembled WGS sequence"/>
</dbReference>
<dbReference type="GeneID" id="86987735"/>
<comment type="caution">
    <text evidence="6">The sequence shown here is derived from an EMBL/GenBank/DDBJ whole genome shotgun (WGS) entry which is preliminary data.</text>
</comment>
<dbReference type="Proteomes" id="UP001212823">
    <property type="component" value="Unassembled WGS sequence"/>
</dbReference>
<dbReference type="EMBL" id="JAJFBX010000002">
    <property type="protein sequence ID" value="MCC2746015.1"/>
    <property type="molecule type" value="Genomic_DNA"/>
</dbReference>
<dbReference type="EMBL" id="VSTG01000020">
    <property type="protein sequence ID" value="TYL56385.1"/>
    <property type="molecule type" value="Genomic_DNA"/>
</dbReference>
<proteinExistence type="predicted"/>